<dbReference type="RefSeq" id="XP_008029733.1">
    <property type="nucleotide sequence ID" value="XM_008031542.1"/>
</dbReference>
<dbReference type="AlphaFoldDB" id="R0JNC1"/>
<keyword evidence="2" id="KW-1185">Reference proteome</keyword>
<dbReference type="eggNOG" id="ENOG502RPJD">
    <property type="taxonomic scope" value="Eukaryota"/>
</dbReference>
<gene>
    <name evidence="1" type="ORF">SETTUDRAFT_165122</name>
</gene>
<dbReference type="STRING" id="671987.R0JNC1"/>
<dbReference type="Proteomes" id="UP000016935">
    <property type="component" value="Unassembled WGS sequence"/>
</dbReference>
<organism evidence="1 2">
    <name type="scientific">Exserohilum turcicum (strain 28A)</name>
    <name type="common">Northern leaf blight fungus</name>
    <name type="synonym">Setosphaeria turcica</name>
    <dbReference type="NCBI Taxonomy" id="671987"/>
    <lineage>
        <taxon>Eukaryota</taxon>
        <taxon>Fungi</taxon>
        <taxon>Dikarya</taxon>
        <taxon>Ascomycota</taxon>
        <taxon>Pezizomycotina</taxon>
        <taxon>Dothideomycetes</taxon>
        <taxon>Pleosporomycetidae</taxon>
        <taxon>Pleosporales</taxon>
        <taxon>Pleosporineae</taxon>
        <taxon>Pleosporaceae</taxon>
        <taxon>Exserohilum</taxon>
    </lineage>
</organism>
<name>R0JNC1_EXST2</name>
<evidence type="ECO:0000313" key="2">
    <source>
        <dbReference type="Proteomes" id="UP000016935"/>
    </source>
</evidence>
<dbReference type="GeneID" id="19399365"/>
<dbReference type="OrthoDB" id="3705674at2759"/>
<evidence type="ECO:0000313" key="1">
    <source>
        <dbReference type="EMBL" id="EOA82688.1"/>
    </source>
</evidence>
<protein>
    <submittedName>
        <fullName evidence="1">Uncharacterized protein</fullName>
    </submittedName>
</protein>
<dbReference type="EMBL" id="KB908844">
    <property type="protein sequence ID" value="EOA82688.1"/>
    <property type="molecule type" value="Genomic_DNA"/>
</dbReference>
<reference evidence="1 2" key="1">
    <citation type="journal article" date="2012" name="PLoS Pathog.">
        <title>Diverse lifestyles and strategies of plant pathogenesis encoded in the genomes of eighteen Dothideomycetes fungi.</title>
        <authorList>
            <person name="Ohm R.A."/>
            <person name="Feau N."/>
            <person name="Henrissat B."/>
            <person name="Schoch C.L."/>
            <person name="Horwitz B.A."/>
            <person name="Barry K.W."/>
            <person name="Condon B.J."/>
            <person name="Copeland A.C."/>
            <person name="Dhillon B."/>
            <person name="Glaser F."/>
            <person name="Hesse C.N."/>
            <person name="Kosti I."/>
            <person name="LaButti K."/>
            <person name="Lindquist E.A."/>
            <person name="Lucas S."/>
            <person name="Salamov A.A."/>
            <person name="Bradshaw R.E."/>
            <person name="Ciuffetti L."/>
            <person name="Hamelin R.C."/>
            <person name="Kema G.H.J."/>
            <person name="Lawrence C."/>
            <person name="Scott J.A."/>
            <person name="Spatafora J.W."/>
            <person name="Turgeon B.G."/>
            <person name="de Wit P.J.G.M."/>
            <person name="Zhong S."/>
            <person name="Goodwin S.B."/>
            <person name="Grigoriev I.V."/>
        </authorList>
    </citation>
    <scope>NUCLEOTIDE SEQUENCE [LARGE SCALE GENOMIC DNA]</scope>
    <source>
        <strain evidence="2">28A</strain>
    </source>
</reference>
<sequence>MDDQTPGSVETLRIGPLPAVQRKKNHRKQKGLPGQITETVEELKRNGLTFHHQSILPQRLGTLWRGNGVSRQTNWRRRIAVEAMSKVQKKSAHLFFVLVLLVSTTTCGQKGYVEENINPLLDKESYNDYEFSLPTKDRLFMEDIEQKHGLGEIPNFITLKQALFQNNQSMTAQRSMLTIYCHLCSPLTVGADIEYAYGRMLREHIPLFLQTVAPAIEMSNLCWAEEKRGDNRTDAVTLLVPEGDVDCSVVLAISRNVALKMIGTYGLTQIHNADTGLQQSTK</sequence>
<dbReference type="HOGENOM" id="CLU_987536_0_0_1"/>
<accession>R0JNC1</accession>
<reference evidence="1 2" key="2">
    <citation type="journal article" date="2013" name="PLoS Genet.">
        <title>Comparative genome structure, secondary metabolite, and effector coding capacity across Cochliobolus pathogens.</title>
        <authorList>
            <person name="Condon B.J."/>
            <person name="Leng Y."/>
            <person name="Wu D."/>
            <person name="Bushley K.E."/>
            <person name="Ohm R.A."/>
            <person name="Otillar R."/>
            <person name="Martin J."/>
            <person name="Schackwitz W."/>
            <person name="Grimwood J."/>
            <person name="MohdZainudin N."/>
            <person name="Xue C."/>
            <person name="Wang R."/>
            <person name="Manning V.A."/>
            <person name="Dhillon B."/>
            <person name="Tu Z.J."/>
            <person name="Steffenson B.J."/>
            <person name="Salamov A."/>
            <person name="Sun H."/>
            <person name="Lowry S."/>
            <person name="LaButti K."/>
            <person name="Han J."/>
            <person name="Copeland A."/>
            <person name="Lindquist E."/>
            <person name="Barry K."/>
            <person name="Schmutz J."/>
            <person name="Baker S.E."/>
            <person name="Ciuffetti L.M."/>
            <person name="Grigoriev I.V."/>
            <person name="Zhong S."/>
            <person name="Turgeon B.G."/>
        </authorList>
    </citation>
    <scope>NUCLEOTIDE SEQUENCE [LARGE SCALE GENOMIC DNA]</scope>
    <source>
        <strain evidence="2">28A</strain>
    </source>
</reference>
<proteinExistence type="predicted"/>